<reference evidence="2" key="1">
    <citation type="journal article" date="2020" name="Nature">
        <title>Giant virus diversity and host interactions through global metagenomics.</title>
        <authorList>
            <person name="Schulz F."/>
            <person name="Roux S."/>
            <person name="Paez-Espino D."/>
            <person name="Jungbluth S."/>
            <person name="Walsh D.A."/>
            <person name="Denef V.J."/>
            <person name="McMahon K.D."/>
            <person name="Konstantinidis K.T."/>
            <person name="Eloe-Fadrosh E.A."/>
            <person name="Kyrpides N.C."/>
            <person name="Woyke T."/>
        </authorList>
    </citation>
    <scope>NUCLEOTIDE SEQUENCE</scope>
    <source>
        <strain evidence="2">GVMAG-M-3300010158-60</strain>
    </source>
</reference>
<name>A0A6C0BBV3_9ZZZZ</name>
<sequence>MVHWVYVVECEEGYIYIGETTRLYRRFNEHLKGNGSVNTGRHKPKWLVGLYKVADNSSFMQYRHEIINENEYNKFTISDWGEDDSSNLEVENHITEIILYLRTNSKEGQFMFEDGEWEKVRGGKYTRDVITNPIIKMNARDIIDRPCCDCGYPCEVKISQDKKTIYFVCSLKNTWPDFFHGLEIAEKCDFYKVYNEDVYIKKQNEINEKRLKEVWCQNLPTSFDSCIKCKNIQYNMIYAYGVRRQVCYRCFSNKYDELKSEYDKGCLISDD</sequence>
<dbReference type="EMBL" id="MN739107">
    <property type="protein sequence ID" value="QHS89211.1"/>
    <property type="molecule type" value="Genomic_DNA"/>
</dbReference>
<dbReference type="SUPFAM" id="SSF82771">
    <property type="entry name" value="GIY-YIG endonuclease"/>
    <property type="match status" value="1"/>
</dbReference>
<dbReference type="Gene3D" id="3.40.1440.10">
    <property type="entry name" value="GIY-YIG endonuclease"/>
    <property type="match status" value="1"/>
</dbReference>
<dbReference type="PROSITE" id="PS50164">
    <property type="entry name" value="GIY_YIG"/>
    <property type="match status" value="1"/>
</dbReference>
<dbReference type="InterPro" id="IPR000305">
    <property type="entry name" value="GIY-YIG_endonuc"/>
</dbReference>
<dbReference type="Pfam" id="PF01541">
    <property type="entry name" value="GIY-YIG"/>
    <property type="match status" value="1"/>
</dbReference>
<accession>A0A6C0BBV3</accession>
<feature type="domain" description="GIY-YIG" evidence="1">
    <location>
        <begin position="1"/>
        <end position="78"/>
    </location>
</feature>
<organism evidence="2">
    <name type="scientific">viral metagenome</name>
    <dbReference type="NCBI Taxonomy" id="1070528"/>
    <lineage>
        <taxon>unclassified sequences</taxon>
        <taxon>metagenomes</taxon>
        <taxon>organismal metagenomes</taxon>
    </lineage>
</organism>
<evidence type="ECO:0000313" key="2">
    <source>
        <dbReference type="EMBL" id="QHS89211.1"/>
    </source>
</evidence>
<dbReference type="InterPro" id="IPR035901">
    <property type="entry name" value="GIY-YIG_endonuc_sf"/>
</dbReference>
<protein>
    <recommendedName>
        <fullName evidence="1">GIY-YIG domain-containing protein</fullName>
    </recommendedName>
</protein>
<evidence type="ECO:0000259" key="1">
    <source>
        <dbReference type="PROSITE" id="PS50164"/>
    </source>
</evidence>
<proteinExistence type="predicted"/>
<dbReference type="AlphaFoldDB" id="A0A6C0BBV3"/>